<comment type="caution">
    <text evidence="1">The sequence shown here is derived from an EMBL/GenBank/DDBJ whole genome shotgun (WGS) entry which is preliminary data.</text>
</comment>
<evidence type="ECO:0000313" key="1">
    <source>
        <dbReference type="EMBL" id="MCO8274666.1"/>
    </source>
</evidence>
<reference evidence="1 2" key="1">
    <citation type="submission" date="2022-06" db="EMBL/GenBank/DDBJ databases">
        <title>New Species of the Genus Actinoplanes, ActinopZanes ferrugineus.</title>
        <authorList>
            <person name="Ding P."/>
        </authorList>
    </citation>
    <scope>NUCLEOTIDE SEQUENCE [LARGE SCALE GENOMIC DNA]</scope>
    <source>
        <strain evidence="1 2">TRM88003</strain>
    </source>
</reference>
<protein>
    <submittedName>
        <fullName evidence="1">Uncharacterized protein</fullName>
    </submittedName>
</protein>
<proteinExistence type="predicted"/>
<sequence>MTVAGRKIVESEDEVRYEFGLDRQFDRVLTIDKHTWHVSAEDGQFDSAAGAIASKVKRSWQERGEFPPGVVFSS</sequence>
<keyword evidence="2" id="KW-1185">Reference proteome</keyword>
<dbReference type="EMBL" id="JAMYJR010000032">
    <property type="protein sequence ID" value="MCO8274666.1"/>
    <property type="molecule type" value="Genomic_DNA"/>
</dbReference>
<organism evidence="1 2">
    <name type="scientific">Paractinoplanes aksuensis</name>
    <dbReference type="NCBI Taxonomy" id="2939490"/>
    <lineage>
        <taxon>Bacteria</taxon>
        <taxon>Bacillati</taxon>
        <taxon>Actinomycetota</taxon>
        <taxon>Actinomycetes</taxon>
        <taxon>Micromonosporales</taxon>
        <taxon>Micromonosporaceae</taxon>
        <taxon>Paractinoplanes</taxon>
    </lineage>
</organism>
<accession>A0ABT1DUZ3</accession>
<gene>
    <name evidence="1" type="ORF">M1L60_29120</name>
</gene>
<evidence type="ECO:0000313" key="2">
    <source>
        <dbReference type="Proteomes" id="UP001523369"/>
    </source>
</evidence>
<name>A0ABT1DUZ3_9ACTN</name>
<dbReference type="Proteomes" id="UP001523369">
    <property type="component" value="Unassembled WGS sequence"/>
</dbReference>
<dbReference type="RefSeq" id="WP_253240733.1">
    <property type="nucleotide sequence ID" value="NZ_JAMYJR010000032.1"/>
</dbReference>